<feature type="domain" description="Essential protein Yae1 N-terminal" evidence="2">
    <location>
        <begin position="29"/>
        <end position="67"/>
    </location>
</feature>
<dbReference type="OrthoDB" id="48036at2759"/>
<accession>A0A8S1DUI1</accession>
<evidence type="ECO:0000256" key="1">
    <source>
        <dbReference type="ARBA" id="ARBA00038090"/>
    </source>
</evidence>
<protein>
    <recommendedName>
        <fullName evidence="2">Essential protein Yae1 N-terminal domain-containing protein</fullName>
    </recommendedName>
</protein>
<proteinExistence type="inferred from homology"/>
<dbReference type="InterPro" id="IPR019191">
    <property type="entry name" value="Essential_protein_Yae1_N"/>
</dbReference>
<dbReference type="InterPro" id="IPR052436">
    <property type="entry name" value="LTO1_adapter"/>
</dbReference>
<dbReference type="PANTHER" id="PTHR28532">
    <property type="entry name" value="GEO13458P1"/>
    <property type="match status" value="1"/>
</dbReference>
<dbReference type="Pfam" id="PF09811">
    <property type="entry name" value="Yae1_N"/>
    <property type="match status" value="1"/>
</dbReference>
<dbReference type="Proteomes" id="UP000494165">
    <property type="component" value="Unassembled WGS sequence"/>
</dbReference>
<evidence type="ECO:0000313" key="4">
    <source>
        <dbReference type="Proteomes" id="UP000494165"/>
    </source>
</evidence>
<keyword evidence="4" id="KW-1185">Reference proteome</keyword>
<dbReference type="PANTHER" id="PTHR28532:SF1">
    <property type="entry name" value="ORAL CANCER OVEREXPRESSED 1"/>
    <property type="match status" value="1"/>
</dbReference>
<name>A0A8S1DUI1_9INSE</name>
<dbReference type="EMBL" id="CADEPI010000332">
    <property type="protein sequence ID" value="CAB3383958.1"/>
    <property type="molecule type" value="Genomic_DNA"/>
</dbReference>
<sequence>MATDHEEEKDINEIFDSIVMLEQKVASDGYREGYEKGQQDGTEEGYRLGHQHGMILGTELGFYRGIAISMVKTSTESKGVDAMKNVIDLLDNFPVVVTKDMDINEEVNKVRSAYRKACSLLKMDFMSPLSTSLTF</sequence>
<dbReference type="AlphaFoldDB" id="A0A8S1DUI1"/>
<evidence type="ECO:0000259" key="2">
    <source>
        <dbReference type="Pfam" id="PF09811"/>
    </source>
</evidence>
<reference evidence="3 4" key="1">
    <citation type="submission" date="2020-04" db="EMBL/GenBank/DDBJ databases">
        <authorList>
            <person name="Alioto T."/>
            <person name="Alioto T."/>
            <person name="Gomez Garrido J."/>
        </authorList>
    </citation>
    <scope>NUCLEOTIDE SEQUENCE [LARGE SCALE GENOMIC DNA]</scope>
</reference>
<evidence type="ECO:0000313" key="3">
    <source>
        <dbReference type="EMBL" id="CAB3383958.1"/>
    </source>
</evidence>
<organism evidence="3 4">
    <name type="scientific">Cloeon dipterum</name>
    <dbReference type="NCBI Taxonomy" id="197152"/>
    <lineage>
        <taxon>Eukaryota</taxon>
        <taxon>Metazoa</taxon>
        <taxon>Ecdysozoa</taxon>
        <taxon>Arthropoda</taxon>
        <taxon>Hexapoda</taxon>
        <taxon>Insecta</taxon>
        <taxon>Pterygota</taxon>
        <taxon>Palaeoptera</taxon>
        <taxon>Ephemeroptera</taxon>
        <taxon>Pisciforma</taxon>
        <taxon>Baetidae</taxon>
        <taxon>Cloeon</taxon>
    </lineage>
</organism>
<gene>
    <name evidence="3" type="ORF">CLODIP_2_CD02786</name>
</gene>
<comment type="caution">
    <text evidence="3">The sequence shown here is derived from an EMBL/GenBank/DDBJ whole genome shotgun (WGS) entry which is preliminary data.</text>
</comment>
<comment type="similarity">
    <text evidence="1">Belongs to the LTO1 family.</text>
</comment>